<dbReference type="InterPro" id="IPR007784">
    <property type="entry name" value="PIR"/>
</dbReference>
<dbReference type="OrthoDB" id="6359at10239"/>
<keyword evidence="2" id="KW-1185">Reference proteome</keyword>
<reference evidence="1 2" key="1">
    <citation type="journal article" date="2012" name="Viruses">
        <title>Analysis of the Genome of the Sexually Transmitted Insect Virus Helicoverpa zea Nudivirus 2.</title>
        <authorList>
            <person name="Burand J.P."/>
            <person name="Kim W."/>
            <person name="Afonso C.L."/>
            <person name="Tulman E.R."/>
            <person name="Kutish G.F."/>
            <person name="Lu Z."/>
            <person name="Rock D.L."/>
        </authorList>
    </citation>
    <scope>NUCLEOTIDE SEQUENCE [LARGE SCALE GENOMIC DNA]</scope>
    <source>
        <strain evidence="1">MS1</strain>
    </source>
</reference>
<dbReference type="KEGG" id="vg:11536467"/>
<accession>G9I0A8</accession>
<dbReference type="Proteomes" id="UP000029779">
    <property type="component" value="Segment"/>
</dbReference>
<evidence type="ECO:0000313" key="1">
    <source>
        <dbReference type="EMBL" id="AEW69630.1"/>
    </source>
</evidence>
<dbReference type="EMBL" id="JN418988">
    <property type="protein sequence ID" value="AEW69630.1"/>
    <property type="molecule type" value="Genomic_DNA"/>
</dbReference>
<evidence type="ECO:0000313" key="2">
    <source>
        <dbReference type="Proteomes" id="UP000029779"/>
    </source>
</evidence>
<organism evidence="1 2">
    <name type="scientific">Helicoverpa zea nudivirus 2</name>
    <name type="common">HzNV-2</name>
    <dbReference type="NCBI Taxonomy" id="1128424"/>
    <lineage>
        <taxon>Viruses</taxon>
        <taxon>Viruses incertae sedis</taxon>
        <taxon>Naldaviricetes</taxon>
        <taxon>Lefavirales</taxon>
        <taxon>Nudiviridae</taxon>
        <taxon>Betanudivirus</taxon>
        <taxon>Betanudivirus hezeae</taxon>
    </lineage>
</organism>
<gene>
    <name evidence="1" type="primary">orf82</name>
    <name evidence="1" type="ORF">Hz2V082</name>
</gene>
<protein>
    <submittedName>
        <fullName evidence="1">Per-os infectivity factor 1</fullName>
    </submittedName>
</protein>
<proteinExistence type="predicted"/>
<organismHost>
    <name type="scientific">Helicoverpa zea</name>
    <name type="common">Corn earworm moth</name>
    <name type="synonym">Heliothis zea</name>
    <dbReference type="NCBI Taxonomy" id="7113"/>
</organismHost>
<name>G9I0A8_HZNV2</name>
<dbReference type="Pfam" id="PF05092">
    <property type="entry name" value="PIF"/>
    <property type="match status" value="1"/>
</dbReference>
<dbReference type="GeneID" id="11536467"/>
<sequence length="568" mass="64977">MEFFTIASLVLILVCVTYLLECARKSFEKYNDETKKFSWGRYKFKISEIEAKHTESNKDSNLQPSNTVTRFKGPFQNIKYKNPSTDPVIIDPGQTNLYECTPSKPKECKLSDATSCMGCKNLTARCVHLKEDTDYTDTETGQEFKLAKSKTLDDGYCLSVKKVVDLCNPNHGKLALVLYNRDLDEEAYNEPEDENQIFYNLLCVCTEPGYVGNLGLLGSCEDPFVCNGKVVDINVPLTEMVCECGDNFEFMRINGLPTCQIKSIDNMTPTTEPIVPGSVSKQRYHKTIAANYTGESLPNPCRVCPVTGLVVDGAIIAGKDGSVQCQTYSQHYGVPIRRFKDERLLAGDEGPDAILAISNYTVDVYGYLEDTTYPTLGINFTRDDNKEFFDTLKIDKDEYTLLIRPYHQVKFPGNFKITDRLYKVPNLKLYEYTWTYDFKLQNPAPESSGFVQYLDPYTFNLMYDMLSMYYLWGRTSYYTVMNLKPFVVLKKVNGLSVYSNNKNLAKINDETMKLRFLFFRFDFSMDRSLVMLTAENRYDWDKYHALRIKEGECGGRIVRGECIDPFGV</sequence>
<dbReference type="RefSeq" id="YP_004956830.1">
    <property type="nucleotide sequence ID" value="NC_004156.2"/>
</dbReference>